<proteinExistence type="predicted"/>
<gene>
    <name evidence="4" type="ORF">D6D12_06236</name>
</gene>
<evidence type="ECO:0000313" key="4">
    <source>
        <dbReference type="EMBL" id="THX26408.1"/>
    </source>
</evidence>
<feature type="compositionally biased region" description="Pro residues" evidence="2">
    <location>
        <begin position="467"/>
        <end position="476"/>
    </location>
</feature>
<reference evidence="4 5" key="1">
    <citation type="submission" date="2018-10" db="EMBL/GenBank/DDBJ databases">
        <title>Fifty Aureobasidium pullulans genomes reveal a recombining polyextremotolerant generalist.</title>
        <authorList>
            <person name="Gostincar C."/>
            <person name="Turk M."/>
            <person name="Zajc J."/>
            <person name="Gunde-Cimerman N."/>
        </authorList>
    </citation>
    <scope>NUCLEOTIDE SEQUENCE [LARGE SCALE GENOMIC DNA]</scope>
    <source>
        <strain evidence="4 5">EXF-10081</strain>
    </source>
</reference>
<dbReference type="PANTHER" id="PTHR36167:SF4">
    <property type="entry name" value="FUNGAL N-TERMINAL DOMAIN-CONTAINING PROTEIN"/>
    <property type="match status" value="1"/>
</dbReference>
<evidence type="ECO:0000256" key="3">
    <source>
        <dbReference type="SAM" id="SignalP"/>
    </source>
</evidence>
<sequence>MTDPFTIAVSVAGLASLGLQLAGTLNKYAGSAVDSKGRIKAISTDIGLAVQVVRALDTTIQDEANRAMMNADALDTARDAIAQCQNIFEKIQSTLPELSHAGIKTKVVIMWPFVEPKLQLLRGNLEKVKTTLQLLMNVIIFAAMSKRHVEQVSLDNQRSQIQHLLEEKAKAEARLEVLEREHAAVKRSQEGSLLADMLVPPEQISATTFQPPPLEPGLMISMVGLPPISCLDASPQVNATPLPEEFEITANIHKRITTEQTSSSSNTVVSQETDADARALQTTYSSDDDSDPEDIMITLHDDYTTCLRQLKALQSSLETALTKMFIPTVGVPMVNLDHDTVARGKMAKKVEMGVRKSYRCFDQRILGPGAHQSVRKEAEQRGRAQRCVSRLSRSPFQSSSAVSARRSSTPPAYHQKFKAYSQNPDDAGSHTSSHTSSQAASQAGADDEISFEPSARYHKERRHDWTHPPPPLPHPTQPRLRAYPPSRATMPSSGAPSSGKTTARIAPSVHHSRKTSSSSSKPQFSSAKITQYDTFSMAYHPDDEEHVSARNLPSKPRHIPGGFESDSYPSESPPDSPKYYEQSSRPHPLQRATTSAAQQVHRIGHATSRSDYPAESSYGYRPAYPSDPGWDPYPQRAYYKQPAQPYTLQRAARSSLQQVHVKPAGRSKSEPIHELVRHETGVASDVDPDESPLFRSESMSAASSLLPTSGRQLNVDLEDVNDTSPEPFAVDEAGIQARIQRVAARLREHEFVFEGTPPSRSLAQTKSFSPQAPPILSPEESSDCLRQLDAIEETEETDEKDYSHPNRKASKRRESNVGAGWNMKEEILPHLDTGDAIPYSLEAGIKATSLDTGKASLPTVEDLLRRWTHLDPNSVDTAADLGN</sequence>
<feature type="region of interest" description="Disordered" evidence="2">
    <location>
        <begin position="652"/>
        <end position="688"/>
    </location>
</feature>
<dbReference type="GO" id="GO:0006355">
    <property type="term" value="P:regulation of DNA-templated transcription"/>
    <property type="evidence" value="ECO:0007669"/>
    <property type="project" value="InterPro"/>
</dbReference>
<organism evidence="4 5">
    <name type="scientific">Aureobasidium pullulans</name>
    <name type="common">Black yeast</name>
    <name type="synonym">Pullularia pullulans</name>
    <dbReference type="NCBI Taxonomy" id="5580"/>
    <lineage>
        <taxon>Eukaryota</taxon>
        <taxon>Fungi</taxon>
        <taxon>Dikarya</taxon>
        <taxon>Ascomycota</taxon>
        <taxon>Pezizomycotina</taxon>
        <taxon>Dothideomycetes</taxon>
        <taxon>Dothideomycetidae</taxon>
        <taxon>Dothideales</taxon>
        <taxon>Saccotheciaceae</taxon>
        <taxon>Aureobasidium</taxon>
    </lineage>
</organism>
<dbReference type="EMBL" id="QZAT01000081">
    <property type="protein sequence ID" value="THX26408.1"/>
    <property type="molecule type" value="Genomic_DNA"/>
</dbReference>
<feature type="chain" id="PRO_5044506037" description="Fungal N-terminal domain-containing protein" evidence="3">
    <location>
        <begin position="23"/>
        <end position="883"/>
    </location>
</feature>
<feature type="compositionally biased region" description="Low complexity" evidence="2">
    <location>
        <begin position="389"/>
        <end position="408"/>
    </location>
</feature>
<evidence type="ECO:0000256" key="1">
    <source>
        <dbReference type="SAM" id="Coils"/>
    </source>
</evidence>
<feature type="region of interest" description="Disordered" evidence="2">
    <location>
        <begin position="755"/>
        <end position="817"/>
    </location>
</feature>
<feature type="compositionally biased region" description="Basic and acidic residues" evidence="2">
    <location>
        <begin position="667"/>
        <end position="680"/>
    </location>
</feature>
<feature type="region of interest" description="Disordered" evidence="2">
    <location>
        <begin position="371"/>
        <end position="526"/>
    </location>
</feature>
<evidence type="ECO:0000313" key="5">
    <source>
        <dbReference type="Proteomes" id="UP000310374"/>
    </source>
</evidence>
<feature type="compositionally biased region" description="Polar residues" evidence="2">
    <location>
        <begin position="489"/>
        <end position="501"/>
    </location>
</feature>
<protein>
    <recommendedName>
        <fullName evidence="6">Fungal N-terminal domain-containing protein</fullName>
    </recommendedName>
</protein>
<evidence type="ECO:0008006" key="6">
    <source>
        <dbReference type="Google" id="ProtNLM"/>
    </source>
</evidence>
<evidence type="ECO:0000256" key="2">
    <source>
        <dbReference type="SAM" id="MobiDB-lite"/>
    </source>
</evidence>
<dbReference type="AlphaFoldDB" id="A0AB74JPZ8"/>
<feature type="coiled-coil region" evidence="1">
    <location>
        <begin position="154"/>
        <end position="188"/>
    </location>
</feature>
<dbReference type="InterPro" id="IPR039327">
    <property type="entry name" value="CON7-like"/>
</dbReference>
<name>A0AB74JPZ8_AURPU</name>
<keyword evidence="1" id="KW-0175">Coiled coil</keyword>
<keyword evidence="3" id="KW-0732">Signal</keyword>
<dbReference type="PANTHER" id="PTHR36167">
    <property type="entry name" value="C2H2 FINGER DOMAIN TRANSCRIPTION FACTOR (EUROFUNG)-RELATED"/>
    <property type="match status" value="1"/>
</dbReference>
<dbReference type="Proteomes" id="UP000310374">
    <property type="component" value="Unassembled WGS sequence"/>
</dbReference>
<accession>A0AB74JPZ8</accession>
<feature type="compositionally biased region" description="Low complexity" evidence="2">
    <location>
        <begin position="515"/>
        <end position="526"/>
    </location>
</feature>
<feature type="compositionally biased region" description="Low complexity" evidence="2">
    <location>
        <begin position="425"/>
        <end position="444"/>
    </location>
</feature>
<feature type="signal peptide" evidence="3">
    <location>
        <begin position="1"/>
        <end position="22"/>
    </location>
</feature>
<feature type="region of interest" description="Disordered" evidence="2">
    <location>
        <begin position="540"/>
        <end position="620"/>
    </location>
</feature>
<feature type="compositionally biased region" description="Polar residues" evidence="2">
    <location>
        <begin position="758"/>
        <end position="770"/>
    </location>
</feature>
<feature type="compositionally biased region" description="Acidic residues" evidence="2">
    <location>
        <begin position="790"/>
        <end position="799"/>
    </location>
</feature>
<comment type="caution">
    <text evidence="4">The sequence shown here is derived from an EMBL/GenBank/DDBJ whole genome shotgun (WGS) entry which is preliminary data.</text>
</comment>